<evidence type="ECO:0000313" key="1">
    <source>
        <dbReference type="EMBL" id="GMT28918.1"/>
    </source>
</evidence>
<name>A0AAV5WEY8_9BILA</name>
<accession>A0AAV5WEY8</accession>
<evidence type="ECO:0000313" key="2">
    <source>
        <dbReference type="Proteomes" id="UP001432322"/>
    </source>
</evidence>
<keyword evidence="2" id="KW-1185">Reference proteome</keyword>
<proteinExistence type="predicted"/>
<dbReference type="Proteomes" id="UP001432322">
    <property type="component" value="Unassembled WGS sequence"/>
</dbReference>
<gene>
    <name evidence="1" type="ORF">PFISCL1PPCAC_20215</name>
</gene>
<reference evidence="1" key="1">
    <citation type="submission" date="2023-10" db="EMBL/GenBank/DDBJ databases">
        <title>Genome assembly of Pristionchus species.</title>
        <authorList>
            <person name="Yoshida K."/>
            <person name="Sommer R.J."/>
        </authorList>
    </citation>
    <scope>NUCLEOTIDE SEQUENCE</scope>
    <source>
        <strain evidence="1">RS5133</strain>
    </source>
</reference>
<protein>
    <submittedName>
        <fullName evidence="1">Uncharacterized protein</fullName>
    </submittedName>
</protein>
<dbReference type="AlphaFoldDB" id="A0AAV5WEY8"/>
<sequence length="207" mass="23234">GRETGGGGCGRRSDSNWFSHIRDLIMHGNKSSRSIRGIIDLGGGEMLDHGLGGTLRESAVNERIDLLLGQLLHDRVLQVTQMVLVSQFETLDLGKLRVSSEELFALVENDVEKILVSQLDDVSHIRIRDGRIRGIDDVEEFDHLIHVHIVQSHVLDLSTNEIGSCVIVLVGFLLRIRLEEKRSEEMRMHSQQLRGDLEDLVSDDEIA</sequence>
<dbReference type="EMBL" id="BTSY01000005">
    <property type="protein sequence ID" value="GMT28918.1"/>
    <property type="molecule type" value="Genomic_DNA"/>
</dbReference>
<feature type="non-terminal residue" evidence="1">
    <location>
        <position position="1"/>
    </location>
</feature>
<organism evidence="1 2">
    <name type="scientific">Pristionchus fissidentatus</name>
    <dbReference type="NCBI Taxonomy" id="1538716"/>
    <lineage>
        <taxon>Eukaryota</taxon>
        <taxon>Metazoa</taxon>
        <taxon>Ecdysozoa</taxon>
        <taxon>Nematoda</taxon>
        <taxon>Chromadorea</taxon>
        <taxon>Rhabditida</taxon>
        <taxon>Rhabditina</taxon>
        <taxon>Diplogasteromorpha</taxon>
        <taxon>Diplogasteroidea</taxon>
        <taxon>Neodiplogasteridae</taxon>
        <taxon>Pristionchus</taxon>
    </lineage>
</organism>
<comment type="caution">
    <text evidence="1">The sequence shown here is derived from an EMBL/GenBank/DDBJ whole genome shotgun (WGS) entry which is preliminary data.</text>
</comment>